<dbReference type="InterPro" id="IPR002645">
    <property type="entry name" value="STAS_dom"/>
</dbReference>
<dbReference type="Pfam" id="PF00916">
    <property type="entry name" value="Sulfate_transp"/>
    <property type="match status" value="1"/>
</dbReference>
<evidence type="ECO:0000259" key="7">
    <source>
        <dbReference type="PROSITE" id="PS50801"/>
    </source>
</evidence>
<dbReference type="CDD" id="cd07042">
    <property type="entry name" value="STAS_SulP_like_sulfate_transporter"/>
    <property type="match status" value="1"/>
</dbReference>
<name>A0A9P5N127_9AGAM</name>
<dbReference type="GO" id="GO:0016020">
    <property type="term" value="C:membrane"/>
    <property type="evidence" value="ECO:0007669"/>
    <property type="project" value="UniProtKB-SubCell"/>
</dbReference>
<dbReference type="SUPFAM" id="SSF52091">
    <property type="entry name" value="SpoIIaa-like"/>
    <property type="match status" value="1"/>
</dbReference>
<comment type="subcellular location">
    <subcellularLocation>
        <location evidence="1">Membrane</location>
        <topology evidence="1">Multi-pass membrane protein</topology>
    </subcellularLocation>
</comment>
<dbReference type="PROSITE" id="PS50801">
    <property type="entry name" value="STAS"/>
    <property type="match status" value="1"/>
</dbReference>
<feature type="domain" description="STAS" evidence="7">
    <location>
        <begin position="558"/>
        <end position="676"/>
    </location>
</feature>
<protein>
    <submittedName>
        <fullName evidence="8">Sulfate anion transporter</fullName>
    </submittedName>
</protein>
<feature type="transmembrane region" description="Helical" evidence="6">
    <location>
        <begin position="460"/>
        <end position="478"/>
    </location>
</feature>
<evidence type="ECO:0000256" key="6">
    <source>
        <dbReference type="SAM" id="Phobius"/>
    </source>
</evidence>
<gene>
    <name evidence="8" type="ORF">DFH94DRAFT_723524</name>
</gene>
<feature type="transmembrane region" description="Helical" evidence="6">
    <location>
        <begin position="396"/>
        <end position="413"/>
    </location>
</feature>
<feature type="transmembrane region" description="Helical" evidence="6">
    <location>
        <begin position="186"/>
        <end position="209"/>
    </location>
</feature>
<feature type="transmembrane region" description="Helical" evidence="6">
    <location>
        <begin position="498"/>
        <end position="524"/>
    </location>
</feature>
<reference evidence="8" key="2">
    <citation type="journal article" date="2020" name="Nat. Commun.">
        <title>Large-scale genome sequencing of mycorrhizal fungi provides insights into the early evolution of symbiotic traits.</title>
        <authorList>
            <person name="Miyauchi S."/>
            <person name="Kiss E."/>
            <person name="Kuo A."/>
            <person name="Drula E."/>
            <person name="Kohler A."/>
            <person name="Sanchez-Garcia M."/>
            <person name="Morin E."/>
            <person name="Andreopoulos B."/>
            <person name="Barry K.W."/>
            <person name="Bonito G."/>
            <person name="Buee M."/>
            <person name="Carver A."/>
            <person name="Chen C."/>
            <person name="Cichocki N."/>
            <person name="Clum A."/>
            <person name="Culley D."/>
            <person name="Crous P.W."/>
            <person name="Fauchery L."/>
            <person name="Girlanda M."/>
            <person name="Hayes R.D."/>
            <person name="Keri Z."/>
            <person name="LaButti K."/>
            <person name="Lipzen A."/>
            <person name="Lombard V."/>
            <person name="Magnuson J."/>
            <person name="Maillard F."/>
            <person name="Murat C."/>
            <person name="Nolan M."/>
            <person name="Ohm R.A."/>
            <person name="Pangilinan J."/>
            <person name="Pereira M.F."/>
            <person name="Perotto S."/>
            <person name="Peter M."/>
            <person name="Pfister S."/>
            <person name="Riley R."/>
            <person name="Sitrit Y."/>
            <person name="Stielow J.B."/>
            <person name="Szollosi G."/>
            <person name="Zifcakova L."/>
            <person name="Stursova M."/>
            <person name="Spatafora J.W."/>
            <person name="Tedersoo L."/>
            <person name="Vaario L.M."/>
            <person name="Yamada A."/>
            <person name="Yan M."/>
            <person name="Wang P."/>
            <person name="Xu J."/>
            <person name="Bruns T."/>
            <person name="Baldrian P."/>
            <person name="Vilgalys R."/>
            <person name="Dunand C."/>
            <person name="Henrissat B."/>
            <person name="Grigoriev I.V."/>
            <person name="Hibbett D."/>
            <person name="Nagy L.G."/>
            <person name="Martin F.M."/>
        </authorList>
    </citation>
    <scope>NUCLEOTIDE SEQUENCE</scope>
    <source>
        <strain evidence="8">Prilba</strain>
    </source>
</reference>
<evidence type="ECO:0000313" key="9">
    <source>
        <dbReference type="Proteomes" id="UP000759537"/>
    </source>
</evidence>
<evidence type="ECO:0000256" key="1">
    <source>
        <dbReference type="ARBA" id="ARBA00004141"/>
    </source>
</evidence>
<dbReference type="AlphaFoldDB" id="A0A9P5N127"/>
<dbReference type="Pfam" id="PF01740">
    <property type="entry name" value="STAS"/>
    <property type="match status" value="1"/>
</dbReference>
<keyword evidence="2 6" id="KW-0812">Transmembrane</keyword>
<dbReference type="InterPro" id="IPR001902">
    <property type="entry name" value="SLC26A/SulP_fam"/>
</dbReference>
<dbReference type="GO" id="GO:0055085">
    <property type="term" value="P:transmembrane transport"/>
    <property type="evidence" value="ECO:0007669"/>
    <property type="project" value="InterPro"/>
</dbReference>
<feature type="transmembrane region" description="Helical" evidence="6">
    <location>
        <begin position="433"/>
        <end position="453"/>
    </location>
</feature>
<keyword evidence="9" id="KW-1185">Reference proteome</keyword>
<proteinExistence type="predicted"/>
<feature type="transmembrane region" description="Helical" evidence="6">
    <location>
        <begin position="356"/>
        <end position="376"/>
    </location>
</feature>
<dbReference type="Proteomes" id="UP000759537">
    <property type="component" value="Unassembled WGS sequence"/>
</dbReference>
<feature type="transmembrane region" description="Helical" evidence="6">
    <location>
        <begin position="221"/>
        <end position="240"/>
    </location>
</feature>
<evidence type="ECO:0000256" key="3">
    <source>
        <dbReference type="ARBA" id="ARBA00022989"/>
    </source>
</evidence>
<feature type="transmembrane region" description="Helical" evidence="6">
    <location>
        <begin position="276"/>
        <end position="293"/>
    </location>
</feature>
<dbReference type="OrthoDB" id="427213at2759"/>
<dbReference type="InterPro" id="IPR036513">
    <property type="entry name" value="STAS_dom_sf"/>
</dbReference>
<dbReference type="InterPro" id="IPR011547">
    <property type="entry name" value="SLC26A/SulP_dom"/>
</dbReference>
<evidence type="ECO:0000256" key="4">
    <source>
        <dbReference type="ARBA" id="ARBA00023136"/>
    </source>
</evidence>
<dbReference type="Gene3D" id="3.30.750.24">
    <property type="entry name" value="STAS domain"/>
    <property type="match status" value="1"/>
</dbReference>
<sequence>MASGTNPHLLRLQAHNISASSSTHDSHPGTPWREDDEHAPLLRPADIDRAATLAAYGGDPGHDLEADVVKSSTPASTTWAKAQYYIPSLYWIPNYTLSLFGGDFTAGLTVAAMLIPQSVSYATSLAKMSPVTGLFSASIPPIAYALFGSSRQLNVAPEAALSLLVGQTVTSVLRSDPHTPPTDPNAVAFAVTTALTVQVGLISFILGSFRLGFIDVVLSRALLRGFVSAVAFIILVEQLIPMLGLTALEHTVNPQTTLEKIFFLVEHGFTRSHRPTFFISACALVALVMLRLLKASLRRFKWVARVPEVLIVVIVSTILSEEFRWDDDGIAILGDVPIHTGGHFIKFPLHHHHLPYLRQTTSTAVLISIIGFLDSIVAAKQNAARYSYSISPNRELVALGAANLAGAFVPGTLPAYGSITRSRINGEAGARTQMASVICAAIILVATFFLLPWLYYLPKCVLGSIVCLVVYTLLAETPEDVIFYWKMRAWIDMTLMNLTFFLTIIWSVQVGVTVSLIISLLLVVRRSSKTRMAILGRIPGTDRWEPIDESPGAKEDTPGVLIVRIRENLDFANTAQIKERLRRLELYGVHRSHPSDVPSRQPASVFIFHMADVQTCDASAVQIFHELFESYRGRGVGVFITHLRAEPRIMFERGGIVKLLGADAFHEDIGTAMGRLTRETQR</sequence>
<feature type="region of interest" description="Disordered" evidence="5">
    <location>
        <begin position="17"/>
        <end position="37"/>
    </location>
</feature>
<evidence type="ECO:0000256" key="2">
    <source>
        <dbReference type="ARBA" id="ARBA00022692"/>
    </source>
</evidence>
<evidence type="ECO:0000256" key="5">
    <source>
        <dbReference type="SAM" id="MobiDB-lite"/>
    </source>
</evidence>
<feature type="compositionally biased region" description="Basic and acidic residues" evidence="5">
    <location>
        <begin position="24"/>
        <end position="37"/>
    </location>
</feature>
<feature type="transmembrane region" description="Helical" evidence="6">
    <location>
        <begin position="302"/>
        <end position="319"/>
    </location>
</feature>
<evidence type="ECO:0000313" key="8">
    <source>
        <dbReference type="EMBL" id="KAF8483687.1"/>
    </source>
</evidence>
<dbReference type="EMBL" id="WHVB01000004">
    <property type="protein sequence ID" value="KAF8483687.1"/>
    <property type="molecule type" value="Genomic_DNA"/>
</dbReference>
<comment type="caution">
    <text evidence="8">The sequence shown here is derived from an EMBL/GenBank/DDBJ whole genome shotgun (WGS) entry which is preliminary data.</text>
</comment>
<reference evidence="8" key="1">
    <citation type="submission" date="2019-10" db="EMBL/GenBank/DDBJ databases">
        <authorList>
            <consortium name="DOE Joint Genome Institute"/>
            <person name="Kuo A."/>
            <person name="Miyauchi S."/>
            <person name="Kiss E."/>
            <person name="Drula E."/>
            <person name="Kohler A."/>
            <person name="Sanchez-Garcia M."/>
            <person name="Andreopoulos B."/>
            <person name="Barry K.W."/>
            <person name="Bonito G."/>
            <person name="Buee M."/>
            <person name="Carver A."/>
            <person name="Chen C."/>
            <person name="Cichocki N."/>
            <person name="Clum A."/>
            <person name="Culley D."/>
            <person name="Crous P.W."/>
            <person name="Fauchery L."/>
            <person name="Girlanda M."/>
            <person name="Hayes R."/>
            <person name="Keri Z."/>
            <person name="LaButti K."/>
            <person name="Lipzen A."/>
            <person name="Lombard V."/>
            <person name="Magnuson J."/>
            <person name="Maillard F."/>
            <person name="Morin E."/>
            <person name="Murat C."/>
            <person name="Nolan M."/>
            <person name="Ohm R."/>
            <person name="Pangilinan J."/>
            <person name="Pereira M."/>
            <person name="Perotto S."/>
            <person name="Peter M."/>
            <person name="Riley R."/>
            <person name="Sitrit Y."/>
            <person name="Stielow B."/>
            <person name="Szollosi G."/>
            <person name="Zifcakova L."/>
            <person name="Stursova M."/>
            <person name="Spatafora J.W."/>
            <person name="Tedersoo L."/>
            <person name="Vaario L.-M."/>
            <person name="Yamada A."/>
            <person name="Yan M."/>
            <person name="Wang P."/>
            <person name="Xu J."/>
            <person name="Bruns T."/>
            <person name="Baldrian P."/>
            <person name="Vilgalys R."/>
            <person name="Henrissat B."/>
            <person name="Grigoriev I.V."/>
            <person name="Hibbett D."/>
            <person name="Nagy L.G."/>
            <person name="Martin F.M."/>
        </authorList>
    </citation>
    <scope>NUCLEOTIDE SEQUENCE</scope>
    <source>
        <strain evidence="8">Prilba</strain>
    </source>
</reference>
<keyword evidence="3 6" id="KW-1133">Transmembrane helix</keyword>
<dbReference type="NCBIfam" id="TIGR00815">
    <property type="entry name" value="sulP"/>
    <property type="match status" value="1"/>
</dbReference>
<accession>A0A9P5N127</accession>
<organism evidence="8 9">
    <name type="scientific">Russula ochroleuca</name>
    <dbReference type="NCBI Taxonomy" id="152965"/>
    <lineage>
        <taxon>Eukaryota</taxon>
        <taxon>Fungi</taxon>
        <taxon>Dikarya</taxon>
        <taxon>Basidiomycota</taxon>
        <taxon>Agaricomycotina</taxon>
        <taxon>Agaricomycetes</taxon>
        <taxon>Russulales</taxon>
        <taxon>Russulaceae</taxon>
        <taxon>Russula</taxon>
    </lineage>
</organism>
<keyword evidence="4 6" id="KW-0472">Membrane</keyword>
<dbReference type="PANTHER" id="PTHR11814">
    <property type="entry name" value="SULFATE TRANSPORTER"/>
    <property type="match status" value="1"/>
</dbReference>